<keyword evidence="2" id="KW-0812">Transmembrane</keyword>
<feature type="transmembrane region" description="Helical" evidence="2">
    <location>
        <begin position="265"/>
        <end position="286"/>
    </location>
</feature>
<gene>
    <name evidence="3" type="ORF">CTEN210_06526</name>
</gene>
<dbReference type="EMBL" id="BLLK01000038">
    <property type="protein sequence ID" value="GFH50050.1"/>
    <property type="molecule type" value="Genomic_DNA"/>
</dbReference>
<keyword evidence="4" id="KW-1185">Reference proteome</keyword>
<dbReference type="AlphaFoldDB" id="A0AAD3CS39"/>
<proteinExistence type="predicted"/>
<feature type="transmembrane region" description="Helical" evidence="2">
    <location>
        <begin position="223"/>
        <end position="244"/>
    </location>
</feature>
<organism evidence="3 4">
    <name type="scientific">Chaetoceros tenuissimus</name>
    <dbReference type="NCBI Taxonomy" id="426638"/>
    <lineage>
        <taxon>Eukaryota</taxon>
        <taxon>Sar</taxon>
        <taxon>Stramenopiles</taxon>
        <taxon>Ochrophyta</taxon>
        <taxon>Bacillariophyta</taxon>
        <taxon>Coscinodiscophyceae</taxon>
        <taxon>Chaetocerotophycidae</taxon>
        <taxon>Chaetocerotales</taxon>
        <taxon>Chaetocerotaceae</taxon>
        <taxon>Chaetoceros</taxon>
    </lineage>
</organism>
<evidence type="ECO:0000313" key="4">
    <source>
        <dbReference type="Proteomes" id="UP001054902"/>
    </source>
</evidence>
<keyword evidence="2" id="KW-1133">Transmembrane helix</keyword>
<keyword evidence="2" id="KW-0472">Membrane</keyword>
<protein>
    <submittedName>
        <fullName evidence="3">Uncharacterized protein</fullName>
    </submittedName>
</protein>
<accession>A0AAD3CS39</accession>
<evidence type="ECO:0000313" key="3">
    <source>
        <dbReference type="EMBL" id="GFH50050.1"/>
    </source>
</evidence>
<feature type="transmembrane region" description="Helical" evidence="2">
    <location>
        <begin position="369"/>
        <end position="389"/>
    </location>
</feature>
<dbReference type="Proteomes" id="UP001054902">
    <property type="component" value="Unassembled WGS sequence"/>
</dbReference>
<sequence>MPNVHSSEESSPLVNEERRKKFISAHSAEWRREQSNKQLGDSLVSYGDESLVSFPGDDKATQGLSFDSERSQQQQDRNIPNIDRMAPVSEESQSNESKINIASIVKLKLTIARFGSLFRKKLTGNDHGSFHKERQLRVSRFIRISVNGVNVDCEEESNDVLEKIKNYPPLLQHLIRELNLMTAESAALFLWRDPENRIQDFFQHNPLKERLGYNDLCVGWDTMPANIVGVAGTTIGCYLALRFVSLNHTRTELLQDSISDRTKRYVQFTSKIFGFSAAMFPIIFVIKPTDSVYGHSLPFMLVIASSAAVLLGRFLVFQHELSQVKAVYITLYCIVSFLFPIILISEYVYFSVNGVKSPWPGTITMTIDYSWFFLMTIMPFMLPKDIVLISKHELGYRPKEI</sequence>
<evidence type="ECO:0000256" key="1">
    <source>
        <dbReference type="SAM" id="MobiDB-lite"/>
    </source>
</evidence>
<reference evidence="3 4" key="1">
    <citation type="journal article" date="2021" name="Sci. Rep.">
        <title>The genome of the diatom Chaetoceros tenuissimus carries an ancient integrated fragment of an extant virus.</title>
        <authorList>
            <person name="Hongo Y."/>
            <person name="Kimura K."/>
            <person name="Takaki Y."/>
            <person name="Yoshida Y."/>
            <person name="Baba S."/>
            <person name="Kobayashi G."/>
            <person name="Nagasaki K."/>
            <person name="Hano T."/>
            <person name="Tomaru Y."/>
        </authorList>
    </citation>
    <scope>NUCLEOTIDE SEQUENCE [LARGE SCALE GENOMIC DNA]</scope>
    <source>
        <strain evidence="3 4">NIES-3715</strain>
    </source>
</reference>
<feature type="transmembrane region" description="Helical" evidence="2">
    <location>
        <begin position="328"/>
        <end position="349"/>
    </location>
</feature>
<name>A0AAD3CS39_9STRA</name>
<evidence type="ECO:0000256" key="2">
    <source>
        <dbReference type="SAM" id="Phobius"/>
    </source>
</evidence>
<comment type="caution">
    <text evidence="3">The sequence shown here is derived from an EMBL/GenBank/DDBJ whole genome shotgun (WGS) entry which is preliminary data.</text>
</comment>
<feature type="region of interest" description="Disordered" evidence="1">
    <location>
        <begin position="57"/>
        <end position="93"/>
    </location>
</feature>
<feature type="transmembrane region" description="Helical" evidence="2">
    <location>
        <begin position="292"/>
        <end position="316"/>
    </location>
</feature>